<reference evidence="2 3" key="1">
    <citation type="journal article" date="2019" name="Int. J. Syst. Evol. Microbiol.">
        <title>The Global Catalogue of Microorganisms (GCM) 10K type strain sequencing project: providing services to taxonomists for standard genome sequencing and annotation.</title>
        <authorList>
            <consortium name="The Broad Institute Genomics Platform"/>
            <consortium name="The Broad Institute Genome Sequencing Center for Infectious Disease"/>
            <person name="Wu L."/>
            <person name="Ma J."/>
        </authorList>
    </citation>
    <scope>NUCLEOTIDE SEQUENCE [LARGE SCALE GENOMIC DNA]</scope>
    <source>
        <strain evidence="2 3">CGMCC 1.12543</strain>
    </source>
</reference>
<organism evidence="2 3">
    <name type="scientific">Halomarina salina</name>
    <dbReference type="NCBI Taxonomy" id="1872699"/>
    <lineage>
        <taxon>Archaea</taxon>
        <taxon>Methanobacteriati</taxon>
        <taxon>Methanobacteriota</taxon>
        <taxon>Stenosarchaea group</taxon>
        <taxon>Halobacteria</taxon>
        <taxon>Halobacteriales</taxon>
        <taxon>Natronomonadaceae</taxon>
        <taxon>Halomarina</taxon>
    </lineage>
</organism>
<dbReference type="Pfam" id="PF04238">
    <property type="entry name" value="DUF420"/>
    <property type="match status" value="1"/>
</dbReference>
<feature type="transmembrane region" description="Helical" evidence="1">
    <location>
        <begin position="50"/>
        <end position="67"/>
    </location>
</feature>
<dbReference type="EMBL" id="JBHSQH010000001">
    <property type="protein sequence ID" value="MFC5972867.1"/>
    <property type="molecule type" value="Genomic_DNA"/>
</dbReference>
<comment type="caution">
    <text evidence="2">The sequence shown here is derived from an EMBL/GenBank/DDBJ whole genome shotgun (WGS) entry which is preliminary data.</text>
</comment>
<keyword evidence="1" id="KW-0472">Membrane</keyword>
<dbReference type="PANTHER" id="PTHR37692">
    <property type="entry name" value="HYPOTHETICAL MEMBRANE SPANNING PROTEIN"/>
    <property type="match status" value="1"/>
</dbReference>
<keyword evidence="1" id="KW-1133">Transmembrane helix</keyword>
<evidence type="ECO:0000313" key="3">
    <source>
        <dbReference type="Proteomes" id="UP001596099"/>
    </source>
</evidence>
<keyword evidence="3" id="KW-1185">Reference proteome</keyword>
<proteinExistence type="predicted"/>
<keyword evidence="1" id="KW-0812">Transmembrane</keyword>
<dbReference type="InterPro" id="IPR007352">
    <property type="entry name" value="DUF420"/>
</dbReference>
<dbReference type="PANTHER" id="PTHR37692:SF1">
    <property type="entry name" value="DUF420 DOMAIN-CONTAINING PROTEIN"/>
    <property type="match status" value="1"/>
</dbReference>
<dbReference type="RefSeq" id="WP_247416784.1">
    <property type="nucleotide sequence ID" value="NZ_JALLGW010000001.1"/>
</dbReference>
<accession>A0ABD5RQB5</accession>
<name>A0ABD5RQB5_9EURY</name>
<evidence type="ECO:0000313" key="2">
    <source>
        <dbReference type="EMBL" id="MFC5972867.1"/>
    </source>
</evidence>
<gene>
    <name evidence="2" type="ORF">ACFPYI_16140</name>
</gene>
<feature type="transmembrane region" description="Helical" evidence="1">
    <location>
        <begin position="79"/>
        <end position="97"/>
    </location>
</feature>
<sequence length="185" mass="20400">MEFRAKDRVPLLTGVLTVVSLALVFAAVGQVIPNDAIPRSESLVELVPHLNAVISLAAIGTITAGWRWIRENEVARHRVAMLTSFVLFAAFLVLYLYRVSLEGPSEFPGPEAVYLYVYLPVLAVHILLAIVCVPLVYYALLLAATHTPSELRQTAHRRVGRVAASLWLVSFTLGVVVYALLYVVY</sequence>
<dbReference type="Proteomes" id="UP001596099">
    <property type="component" value="Unassembled WGS sequence"/>
</dbReference>
<protein>
    <submittedName>
        <fullName evidence="2">DUF420 domain-containing protein</fullName>
    </submittedName>
</protein>
<feature type="transmembrane region" description="Helical" evidence="1">
    <location>
        <begin position="162"/>
        <end position="184"/>
    </location>
</feature>
<dbReference type="AlphaFoldDB" id="A0ABD5RQB5"/>
<evidence type="ECO:0000256" key="1">
    <source>
        <dbReference type="SAM" id="Phobius"/>
    </source>
</evidence>
<feature type="transmembrane region" description="Helical" evidence="1">
    <location>
        <begin position="117"/>
        <end position="141"/>
    </location>
</feature>